<keyword evidence="3 13" id="KW-0813">Transport</keyword>
<keyword evidence="7" id="KW-0999">Mitochondrion inner membrane</keyword>
<evidence type="ECO:0000256" key="4">
    <source>
        <dbReference type="ARBA" id="ARBA00022692"/>
    </source>
</evidence>
<evidence type="ECO:0000256" key="2">
    <source>
        <dbReference type="ARBA" id="ARBA00006375"/>
    </source>
</evidence>
<dbReference type="Pfam" id="PF00153">
    <property type="entry name" value="Mito_carr"/>
    <property type="match status" value="2"/>
</dbReference>
<comment type="subcellular location">
    <subcellularLocation>
        <location evidence="1">Mitochondrion inner membrane</location>
        <topology evidence="1">Multi-pass membrane protein</topology>
    </subcellularLocation>
</comment>
<keyword evidence="9" id="KW-1133">Transmembrane helix</keyword>
<comment type="similarity">
    <text evidence="2 13">Belongs to the mitochondrial carrier (TC 2.A.29) family.</text>
</comment>
<dbReference type="Proteomes" id="UP000887578">
    <property type="component" value="Unplaced"/>
</dbReference>
<sequence>MAYEQIKRLIQRLKGGSELSLAERFMAGSSAGAISQTVIYPLEVLKTRLALRTTGQLDKGLIHFATKMYKKEGFSCFYKGYVPNLIGIIPYAGIDLAIYETLKTLYVKRNPNIKEPGVFSTLACGTCSSTCGQLASYPLALVRTRLQARTISMDPLQPDTMSGQFKYILQNEGPVGLYRGIIPNFIKVIPAVSISYVVYENVRKRLGATMS</sequence>
<dbReference type="InterPro" id="IPR023395">
    <property type="entry name" value="MCP_dom_sf"/>
</dbReference>
<reference evidence="15" key="1">
    <citation type="submission" date="2022-11" db="UniProtKB">
        <authorList>
            <consortium name="WormBaseParasite"/>
        </authorList>
    </citation>
    <scope>IDENTIFICATION</scope>
</reference>
<dbReference type="SUPFAM" id="SSF103506">
    <property type="entry name" value="Mitochondrial carrier"/>
    <property type="match status" value="1"/>
</dbReference>
<keyword evidence="5" id="KW-0479">Metal-binding</keyword>
<dbReference type="PRINTS" id="PR00926">
    <property type="entry name" value="MITOCARRIER"/>
</dbReference>
<protein>
    <submittedName>
        <fullName evidence="15">Uncharacterized protein</fullName>
    </submittedName>
</protein>
<evidence type="ECO:0000256" key="5">
    <source>
        <dbReference type="ARBA" id="ARBA00022723"/>
    </source>
</evidence>
<keyword evidence="14" id="KW-1185">Reference proteome</keyword>
<keyword evidence="6" id="KW-0677">Repeat</keyword>
<name>A0A914PHL4_9BILA</name>
<dbReference type="InterPro" id="IPR018108">
    <property type="entry name" value="MCP_transmembrane"/>
</dbReference>
<keyword evidence="4 12" id="KW-0812">Transmembrane</keyword>
<accession>A0A914PHL4</accession>
<dbReference type="Gene3D" id="1.50.40.10">
    <property type="entry name" value="Mitochondrial carrier domain"/>
    <property type="match status" value="1"/>
</dbReference>
<evidence type="ECO:0000313" key="14">
    <source>
        <dbReference type="Proteomes" id="UP000887578"/>
    </source>
</evidence>
<evidence type="ECO:0000256" key="12">
    <source>
        <dbReference type="PROSITE-ProRule" id="PRU00282"/>
    </source>
</evidence>
<dbReference type="AlphaFoldDB" id="A0A914PHL4"/>
<dbReference type="InterPro" id="IPR002067">
    <property type="entry name" value="MCP"/>
</dbReference>
<organism evidence="14 15">
    <name type="scientific">Panagrolaimus davidi</name>
    <dbReference type="NCBI Taxonomy" id="227884"/>
    <lineage>
        <taxon>Eukaryota</taxon>
        <taxon>Metazoa</taxon>
        <taxon>Ecdysozoa</taxon>
        <taxon>Nematoda</taxon>
        <taxon>Chromadorea</taxon>
        <taxon>Rhabditida</taxon>
        <taxon>Tylenchina</taxon>
        <taxon>Panagrolaimomorpha</taxon>
        <taxon>Panagrolaimoidea</taxon>
        <taxon>Panagrolaimidae</taxon>
        <taxon>Panagrolaimus</taxon>
    </lineage>
</organism>
<proteinExistence type="inferred from homology"/>
<dbReference type="PANTHER" id="PTHR24089">
    <property type="entry name" value="SOLUTE CARRIER FAMILY 25"/>
    <property type="match status" value="1"/>
</dbReference>
<dbReference type="WBParaSite" id="PDA_v2.g17321.t1">
    <property type="protein sequence ID" value="PDA_v2.g17321.t1"/>
    <property type="gene ID" value="PDA_v2.g17321"/>
</dbReference>
<dbReference type="GO" id="GO:0005743">
    <property type="term" value="C:mitochondrial inner membrane"/>
    <property type="evidence" value="ECO:0007669"/>
    <property type="project" value="UniProtKB-SubCell"/>
</dbReference>
<dbReference type="GO" id="GO:0055085">
    <property type="term" value="P:transmembrane transport"/>
    <property type="evidence" value="ECO:0007669"/>
    <property type="project" value="InterPro"/>
</dbReference>
<keyword evidence="8" id="KW-0106">Calcium</keyword>
<feature type="repeat" description="Solcar" evidence="12">
    <location>
        <begin position="19"/>
        <end position="105"/>
    </location>
</feature>
<evidence type="ECO:0000313" key="15">
    <source>
        <dbReference type="WBParaSite" id="PDA_v2.g17321.t1"/>
    </source>
</evidence>
<dbReference type="FunFam" id="1.50.40.10:FF:000016">
    <property type="entry name" value="Solute carrier family 25 member 23"/>
    <property type="match status" value="1"/>
</dbReference>
<evidence type="ECO:0000256" key="13">
    <source>
        <dbReference type="RuleBase" id="RU000488"/>
    </source>
</evidence>
<evidence type="ECO:0000256" key="11">
    <source>
        <dbReference type="ARBA" id="ARBA00023136"/>
    </source>
</evidence>
<evidence type="ECO:0000256" key="10">
    <source>
        <dbReference type="ARBA" id="ARBA00023128"/>
    </source>
</evidence>
<evidence type="ECO:0000256" key="9">
    <source>
        <dbReference type="ARBA" id="ARBA00022989"/>
    </source>
</evidence>
<feature type="repeat" description="Solcar" evidence="12">
    <location>
        <begin position="116"/>
        <end position="205"/>
    </location>
</feature>
<evidence type="ECO:0000256" key="8">
    <source>
        <dbReference type="ARBA" id="ARBA00022837"/>
    </source>
</evidence>
<dbReference type="PROSITE" id="PS50920">
    <property type="entry name" value="SOLCAR"/>
    <property type="match status" value="2"/>
</dbReference>
<evidence type="ECO:0000256" key="3">
    <source>
        <dbReference type="ARBA" id="ARBA00022448"/>
    </source>
</evidence>
<keyword evidence="11 12" id="KW-0472">Membrane</keyword>
<evidence type="ECO:0000256" key="6">
    <source>
        <dbReference type="ARBA" id="ARBA00022737"/>
    </source>
</evidence>
<dbReference type="GO" id="GO:0046872">
    <property type="term" value="F:metal ion binding"/>
    <property type="evidence" value="ECO:0007669"/>
    <property type="project" value="UniProtKB-KW"/>
</dbReference>
<keyword evidence="10" id="KW-0496">Mitochondrion</keyword>
<evidence type="ECO:0000256" key="1">
    <source>
        <dbReference type="ARBA" id="ARBA00004448"/>
    </source>
</evidence>
<evidence type="ECO:0000256" key="7">
    <source>
        <dbReference type="ARBA" id="ARBA00022792"/>
    </source>
</evidence>